<evidence type="ECO:0000256" key="3">
    <source>
        <dbReference type="PIRSR" id="PIRSR606225-1"/>
    </source>
</evidence>
<feature type="active site" evidence="3">
    <location>
        <position position="359"/>
    </location>
</feature>
<organism evidence="7 8">
    <name type="scientific">Effrenium voratum</name>
    <dbReference type="NCBI Taxonomy" id="2562239"/>
    <lineage>
        <taxon>Eukaryota</taxon>
        <taxon>Sar</taxon>
        <taxon>Alveolata</taxon>
        <taxon>Dinophyceae</taxon>
        <taxon>Suessiales</taxon>
        <taxon>Symbiodiniaceae</taxon>
        <taxon>Effrenium</taxon>
    </lineage>
</organism>
<dbReference type="PANTHER" id="PTHR21600">
    <property type="entry name" value="MITOCHONDRIAL RNA PSEUDOURIDINE SYNTHASE"/>
    <property type="match status" value="1"/>
</dbReference>
<keyword evidence="4" id="KW-0694">RNA-binding</keyword>
<evidence type="ECO:0000256" key="5">
    <source>
        <dbReference type="SAM" id="MobiDB-lite"/>
    </source>
</evidence>
<evidence type="ECO:0000256" key="2">
    <source>
        <dbReference type="ARBA" id="ARBA00023235"/>
    </source>
</evidence>
<dbReference type="InterPro" id="IPR002942">
    <property type="entry name" value="S4_RNA-bd"/>
</dbReference>
<dbReference type="Pfam" id="PF01479">
    <property type="entry name" value="S4"/>
    <property type="match status" value="1"/>
</dbReference>
<evidence type="ECO:0000313" key="8">
    <source>
        <dbReference type="Proteomes" id="UP001178507"/>
    </source>
</evidence>
<evidence type="ECO:0000259" key="6">
    <source>
        <dbReference type="SMART" id="SM00363"/>
    </source>
</evidence>
<name>A0AA36MUP6_9DINO</name>
<dbReference type="CDD" id="cd02869">
    <property type="entry name" value="PseudoU_synth_RluA_like"/>
    <property type="match status" value="1"/>
</dbReference>
<dbReference type="Proteomes" id="UP001178507">
    <property type="component" value="Unassembled WGS sequence"/>
</dbReference>
<comment type="similarity">
    <text evidence="1">Belongs to the pseudouridine synthase RluA family.</text>
</comment>
<dbReference type="Gene3D" id="3.10.290.10">
    <property type="entry name" value="RNA-binding S4 domain"/>
    <property type="match status" value="1"/>
</dbReference>
<dbReference type="InterPro" id="IPR006225">
    <property type="entry name" value="PsdUridine_synth_RluC/D"/>
</dbReference>
<dbReference type="GO" id="GO:0000455">
    <property type="term" value="P:enzyme-directed rRNA pseudouridine synthesis"/>
    <property type="evidence" value="ECO:0007669"/>
    <property type="project" value="TreeGrafter"/>
</dbReference>
<dbReference type="AlphaFoldDB" id="A0AA36MUP6"/>
<dbReference type="InterPro" id="IPR006145">
    <property type="entry name" value="PsdUridine_synth_RsuA/RluA"/>
</dbReference>
<proteinExistence type="inferred from homology"/>
<feature type="domain" description="RNA-binding S4" evidence="6">
    <location>
        <begin position="228"/>
        <end position="293"/>
    </location>
</feature>
<accession>A0AA36MUP6</accession>
<comment type="caution">
    <text evidence="7">The sequence shown here is derived from an EMBL/GenBank/DDBJ whole genome shotgun (WGS) entry which is preliminary data.</text>
</comment>
<evidence type="ECO:0000256" key="4">
    <source>
        <dbReference type="PROSITE-ProRule" id="PRU00182"/>
    </source>
</evidence>
<evidence type="ECO:0000256" key="1">
    <source>
        <dbReference type="ARBA" id="ARBA00010876"/>
    </source>
</evidence>
<dbReference type="InterPro" id="IPR050188">
    <property type="entry name" value="RluA_PseudoU_synthase"/>
</dbReference>
<dbReference type="Pfam" id="PF00849">
    <property type="entry name" value="PseudoU_synth_2"/>
    <property type="match status" value="1"/>
</dbReference>
<dbReference type="SUPFAM" id="SSF55120">
    <property type="entry name" value="Pseudouridine synthase"/>
    <property type="match status" value="1"/>
</dbReference>
<dbReference type="InterPro" id="IPR036986">
    <property type="entry name" value="S4_RNA-bd_sf"/>
</dbReference>
<dbReference type="EMBL" id="CAUJNA010000768">
    <property type="protein sequence ID" value="CAJ1380984.1"/>
    <property type="molecule type" value="Genomic_DNA"/>
</dbReference>
<dbReference type="CDD" id="cd00165">
    <property type="entry name" value="S4"/>
    <property type="match status" value="1"/>
</dbReference>
<dbReference type="GO" id="GO:0009982">
    <property type="term" value="F:pseudouridine synthase activity"/>
    <property type="evidence" value="ECO:0007669"/>
    <property type="project" value="InterPro"/>
</dbReference>
<evidence type="ECO:0000313" key="7">
    <source>
        <dbReference type="EMBL" id="CAJ1380984.1"/>
    </source>
</evidence>
<gene>
    <name evidence="7" type="ORF">EVOR1521_LOCUS8794</name>
</gene>
<dbReference type="InterPro" id="IPR020103">
    <property type="entry name" value="PsdUridine_synth_cat_dom_sf"/>
</dbReference>
<dbReference type="PANTHER" id="PTHR21600:SF87">
    <property type="entry name" value="RNA PSEUDOURIDYLATE SYNTHASE DOMAIN-CONTAINING PROTEIN 1"/>
    <property type="match status" value="1"/>
</dbReference>
<dbReference type="NCBIfam" id="TIGR00005">
    <property type="entry name" value="rluA_subfam"/>
    <property type="match status" value="1"/>
</dbReference>
<feature type="region of interest" description="Disordered" evidence="5">
    <location>
        <begin position="18"/>
        <end position="43"/>
    </location>
</feature>
<keyword evidence="8" id="KW-1185">Reference proteome</keyword>
<keyword evidence="2" id="KW-0413">Isomerase</keyword>
<dbReference type="Gene3D" id="3.30.2350.10">
    <property type="entry name" value="Pseudouridine synthase"/>
    <property type="match status" value="1"/>
</dbReference>
<dbReference type="SMART" id="SM00363">
    <property type="entry name" value="S4"/>
    <property type="match status" value="1"/>
</dbReference>
<sequence>MASAPGHVSYVKMMEPVTQPDREAKRRISAAYEPGASLDPRRRDVLESARRRFDEAEAMQQSLRQCLHEELARTKELQQQLQARARREEAPRLSPRDVELIQEMRKERARASASRVSALAQRHAMAIDLARGVPVRPIGIHAHAADRSNWALPMGHGPRRLGLALPSCSVASFACLFGFMVNLQSVLAWAGVQNHRRRRFARLAIADPEVDDCPVEQDSFQLEGQDRRRLDVLLSERYGQSRSYFDSLIRKGAVKVNGRLRKKSFKEFRDGDVVDVSFLLDDSSLDLGPEAIPLEILHEDEHLMIVNKPPGLVVHPAPGNWTGTLVNAVLHHLGAAAAELPSTEPGKASARPGIVHRLDVGTSGVIAVAKTAQAFTGLSEAFARRKVRKTYLAVAVGGRGYFFGHSEGGGHLVDLAVGRSRGDRRKICALPEECGGRTAESLVRGLARDQDLLLLEVKPRTGRTHQIRIHLAEEHTPILGDATYGWAFMNRRYASAAQRPMLHAYHLAFEHPVFKELVEFRAPMPADMRRLLQRMTPEEGVELEAYQ</sequence>
<dbReference type="PROSITE" id="PS50889">
    <property type="entry name" value="S4"/>
    <property type="match status" value="1"/>
</dbReference>
<dbReference type="GO" id="GO:0003723">
    <property type="term" value="F:RNA binding"/>
    <property type="evidence" value="ECO:0007669"/>
    <property type="project" value="UniProtKB-KW"/>
</dbReference>
<protein>
    <recommendedName>
        <fullName evidence="6">RNA-binding S4 domain-containing protein</fullName>
    </recommendedName>
</protein>
<dbReference type="SUPFAM" id="SSF55174">
    <property type="entry name" value="Alpha-L RNA-binding motif"/>
    <property type="match status" value="1"/>
</dbReference>
<reference evidence="7" key="1">
    <citation type="submission" date="2023-08" db="EMBL/GenBank/DDBJ databases">
        <authorList>
            <person name="Chen Y."/>
            <person name="Shah S."/>
            <person name="Dougan E. K."/>
            <person name="Thang M."/>
            <person name="Chan C."/>
        </authorList>
    </citation>
    <scope>NUCLEOTIDE SEQUENCE</scope>
</reference>